<evidence type="ECO:0000313" key="3">
    <source>
        <dbReference type="Proteomes" id="UP000276215"/>
    </source>
</evidence>
<feature type="compositionally biased region" description="Low complexity" evidence="1">
    <location>
        <begin position="1"/>
        <end position="11"/>
    </location>
</feature>
<feature type="compositionally biased region" description="Low complexity" evidence="1">
    <location>
        <begin position="27"/>
        <end position="39"/>
    </location>
</feature>
<protein>
    <submittedName>
        <fullName evidence="2">Uncharacterized protein</fullName>
    </submittedName>
</protein>
<feature type="compositionally biased region" description="Low complexity" evidence="1">
    <location>
        <begin position="87"/>
        <end position="100"/>
    </location>
</feature>
<name>A0A3N4J2C6_9PEZI</name>
<reference evidence="2 3" key="1">
    <citation type="journal article" date="2018" name="Nat. Ecol. Evol.">
        <title>Pezizomycetes genomes reveal the molecular basis of ectomycorrhizal truffle lifestyle.</title>
        <authorList>
            <person name="Murat C."/>
            <person name="Payen T."/>
            <person name="Noel B."/>
            <person name="Kuo A."/>
            <person name="Morin E."/>
            <person name="Chen J."/>
            <person name="Kohler A."/>
            <person name="Krizsan K."/>
            <person name="Balestrini R."/>
            <person name="Da Silva C."/>
            <person name="Montanini B."/>
            <person name="Hainaut M."/>
            <person name="Levati E."/>
            <person name="Barry K.W."/>
            <person name="Belfiori B."/>
            <person name="Cichocki N."/>
            <person name="Clum A."/>
            <person name="Dockter R.B."/>
            <person name="Fauchery L."/>
            <person name="Guy J."/>
            <person name="Iotti M."/>
            <person name="Le Tacon F."/>
            <person name="Lindquist E.A."/>
            <person name="Lipzen A."/>
            <person name="Malagnac F."/>
            <person name="Mello A."/>
            <person name="Molinier V."/>
            <person name="Miyauchi S."/>
            <person name="Poulain J."/>
            <person name="Riccioni C."/>
            <person name="Rubini A."/>
            <person name="Sitrit Y."/>
            <person name="Splivallo R."/>
            <person name="Traeger S."/>
            <person name="Wang M."/>
            <person name="Zifcakova L."/>
            <person name="Wipf D."/>
            <person name="Zambonelli A."/>
            <person name="Paolocci F."/>
            <person name="Nowrousian M."/>
            <person name="Ottonello S."/>
            <person name="Baldrian P."/>
            <person name="Spatafora J.W."/>
            <person name="Henrissat B."/>
            <person name="Nagy L.G."/>
            <person name="Aury J.M."/>
            <person name="Wincker P."/>
            <person name="Grigoriev I.V."/>
            <person name="Bonfante P."/>
            <person name="Martin F.M."/>
        </authorList>
    </citation>
    <scope>NUCLEOTIDE SEQUENCE [LARGE SCALE GENOMIC DNA]</scope>
    <source>
        <strain evidence="2 3">120613-1</strain>
    </source>
</reference>
<sequence>MSTSTPDTPTITAPPPPPASPLPPSAPTSSTGSANSSTSQLPQPKRSLFGLKKKSTQNLGTSSPSSNTLASAGSSLKSGESIESLDKTFVGSTGSSTTVTEGGGTKGAEGGGGGGGGGAVKKRKGVFGRKVKNDSGGASFTGIEEDKDNEGEGGNKGGRGGSGDSFKENGKERGTSEDDGNSLLYESDEDT</sequence>
<proteinExistence type="predicted"/>
<accession>A0A3N4J2C6</accession>
<feature type="compositionally biased region" description="Gly residues" evidence="1">
    <location>
        <begin position="152"/>
        <end position="163"/>
    </location>
</feature>
<organism evidence="2 3">
    <name type="scientific">Choiromyces venosus 120613-1</name>
    <dbReference type="NCBI Taxonomy" id="1336337"/>
    <lineage>
        <taxon>Eukaryota</taxon>
        <taxon>Fungi</taxon>
        <taxon>Dikarya</taxon>
        <taxon>Ascomycota</taxon>
        <taxon>Pezizomycotina</taxon>
        <taxon>Pezizomycetes</taxon>
        <taxon>Pezizales</taxon>
        <taxon>Tuberaceae</taxon>
        <taxon>Choiromyces</taxon>
    </lineage>
</organism>
<keyword evidence="3" id="KW-1185">Reference proteome</keyword>
<feature type="region of interest" description="Disordered" evidence="1">
    <location>
        <begin position="1"/>
        <end position="191"/>
    </location>
</feature>
<feature type="compositionally biased region" description="Gly residues" evidence="1">
    <location>
        <begin position="101"/>
        <end position="119"/>
    </location>
</feature>
<feature type="compositionally biased region" description="Pro residues" evidence="1">
    <location>
        <begin position="12"/>
        <end position="26"/>
    </location>
</feature>
<dbReference type="Proteomes" id="UP000276215">
    <property type="component" value="Unassembled WGS sequence"/>
</dbReference>
<dbReference type="EMBL" id="ML120473">
    <property type="protein sequence ID" value="RPA92439.1"/>
    <property type="molecule type" value="Genomic_DNA"/>
</dbReference>
<feature type="compositionally biased region" description="Basic and acidic residues" evidence="1">
    <location>
        <begin position="165"/>
        <end position="176"/>
    </location>
</feature>
<dbReference type="AlphaFoldDB" id="A0A3N4J2C6"/>
<evidence type="ECO:0000313" key="2">
    <source>
        <dbReference type="EMBL" id="RPA92439.1"/>
    </source>
</evidence>
<feature type="compositionally biased region" description="Basic residues" evidence="1">
    <location>
        <begin position="120"/>
        <end position="130"/>
    </location>
</feature>
<evidence type="ECO:0000256" key="1">
    <source>
        <dbReference type="SAM" id="MobiDB-lite"/>
    </source>
</evidence>
<feature type="compositionally biased region" description="Polar residues" evidence="1">
    <location>
        <begin position="56"/>
        <end position="78"/>
    </location>
</feature>
<gene>
    <name evidence="2" type="ORF">L873DRAFT_193109</name>
</gene>